<evidence type="ECO:0000256" key="5">
    <source>
        <dbReference type="ARBA" id="ARBA00023284"/>
    </source>
</evidence>
<evidence type="ECO:0000313" key="8">
    <source>
        <dbReference type="Proteomes" id="UP001059252"/>
    </source>
</evidence>
<dbReference type="Gene3D" id="3.90.1280.10">
    <property type="entry name" value="HSP33 redox switch-like"/>
    <property type="match status" value="1"/>
</dbReference>
<dbReference type="Proteomes" id="UP001059252">
    <property type="component" value="Chromosome"/>
</dbReference>
<dbReference type="PANTHER" id="PTHR30111">
    <property type="entry name" value="33 KDA CHAPERONIN"/>
    <property type="match status" value="1"/>
</dbReference>
<dbReference type="InterPro" id="IPR016153">
    <property type="entry name" value="Heat_shock_Hsp33_N"/>
</dbReference>
<protein>
    <submittedName>
        <fullName evidence="7">Hsp33 family molecular chaperone HslO</fullName>
    </submittedName>
</protein>
<keyword evidence="2" id="KW-0862">Zinc</keyword>
<proteinExistence type="predicted"/>
<name>A0ABY5R9L0_9MOLU</name>
<dbReference type="SUPFAM" id="SSF64397">
    <property type="entry name" value="Hsp33 domain"/>
    <property type="match status" value="1"/>
</dbReference>
<keyword evidence="5" id="KW-0676">Redox-active center</keyword>
<keyword evidence="3" id="KW-1015">Disulfide bond</keyword>
<evidence type="ECO:0000256" key="2">
    <source>
        <dbReference type="ARBA" id="ARBA00022833"/>
    </source>
</evidence>
<evidence type="ECO:0000256" key="1">
    <source>
        <dbReference type="ARBA" id="ARBA00022490"/>
    </source>
</evidence>
<dbReference type="EMBL" id="CP102734">
    <property type="protein sequence ID" value="UVD81457.1"/>
    <property type="molecule type" value="Genomic_DNA"/>
</dbReference>
<feature type="transmembrane region" description="Helical" evidence="6">
    <location>
        <begin position="34"/>
        <end position="53"/>
    </location>
</feature>
<dbReference type="InterPro" id="IPR016154">
    <property type="entry name" value="Heat_shock_Hsp33_C"/>
</dbReference>
<dbReference type="Pfam" id="PF01430">
    <property type="entry name" value="HSP33"/>
    <property type="match status" value="1"/>
</dbReference>
<dbReference type="InterPro" id="IPR000397">
    <property type="entry name" value="Heat_shock_Hsp33"/>
</dbReference>
<keyword evidence="8" id="KW-1185">Reference proteome</keyword>
<evidence type="ECO:0000256" key="4">
    <source>
        <dbReference type="ARBA" id="ARBA00023186"/>
    </source>
</evidence>
<reference evidence="7" key="1">
    <citation type="submission" date="2022-08" db="EMBL/GenBank/DDBJ databases">
        <title>Complete genome of Mycoplasma iguanae type strain 2327.</title>
        <authorList>
            <person name="Spergser J."/>
        </authorList>
    </citation>
    <scope>NUCLEOTIDE SEQUENCE</scope>
    <source>
        <strain evidence="7">2327</strain>
    </source>
</reference>
<dbReference type="PANTHER" id="PTHR30111:SF1">
    <property type="entry name" value="33 KDA CHAPERONIN"/>
    <property type="match status" value="1"/>
</dbReference>
<accession>A0ABY5R9L0</accession>
<keyword evidence="6" id="KW-1133">Transmembrane helix</keyword>
<evidence type="ECO:0000256" key="6">
    <source>
        <dbReference type="SAM" id="Phobius"/>
    </source>
</evidence>
<evidence type="ECO:0000313" key="7">
    <source>
        <dbReference type="EMBL" id="UVD81457.1"/>
    </source>
</evidence>
<keyword evidence="6" id="KW-0812">Transmembrane</keyword>
<dbReference type="Gene3D" id="3.55.30.10">
    <property type="entry name" value="Hsp33 domain"/>
    <property type="match status" value="1"/>
</dbReference>
<dbReference type="RefSeq" id="WP_258210631.1">
    <property type="nucleotide sequence ID" value="NZ_CP102734.1"/>
</dbReference>
<dbReference type="PIRSF" id="PIRSF005261">
    <property type="entry name" value="Heat_shock_Hsp33"/>
    <property type="match status" value="1"/>
</dbReference>
<keyword evidence="4" id="KW-0143">Chaperone</keyword>
<sequence length="274" mass="31067">MSKTIIIIKNNIRIFVSDFTEIAQKAINIHSKNYLPSLILAKAIAVFGVLSFMTQKKNGKTIASITSDGPIKNIIVESNNQGNIRALIGNDNIETEKDDEINAQIPLILGIGQTGKLKVVHLYNGQQFGSEVILAGADIITDLAYYFDLSEQIKTAIRDSVQFESKNKIKRAYSAIFQLLPGHTDEDISYIYDFIKTYDINKMSLEEYIEAIDGNVLEEKQAQWKCSCSREKTLEAAKLLPMEEIHEIIEKYHNVSVECHFCKKSYKFNLEDFK</sequence>
<gene>
    <name evidence="7" type="ORF">NV226_01845</name>
</gene>
<organism evidence="7 8">
    <name type="scientific">Mycoplasma iguanae</name>
    <dbReference type="NCBI Taxonomy" id="292461"/>
    <lineage>
        <taxon>Bacteria</taxon>
        <taxon>Bacillati</taxon>
        <taxon>Mycoplasmatota</taxon>
        <taxon>Mollicutes</taxon>
        <taxon>Mycoplasmataceae</taxon>
        <taxon>Mycoplasma</taxon>
    </lineage>
</organism>
<dbReference type="SUPFAM" id="SSF118352">
    <property type="entry name" value="HSP33 redox switch-like"/>
    <property type="match status" value="1"/>
</dbReference>
<keyword evidence="6" id="KW-0472">Membrane</keyword>
<keyword evidence="1" id="KW-0963">Cytoplasm</keyword>
<evidence type="ECO:0000256" key="3">
    <source>
        <dbReference type="ARBA" id="ARBA00023157"/>
    </source>
</evidence>